<dbReference type="GO" id="GO:0005929">
    <property type="term" value="C:cilium"/>
    <property type="evidence" value="ECO:0007669"/>
    <property type="project" value="UniProtKB-SubCell"/>
</dbReference>
<accession>A0AA35X7M8</accession>
<evidence type="ECO:0000313" key="6">
    <source>
        <dbReference type="EMBL" id="CAI8040662.1"/>
    </source>
</evidence>
<organism evidence="6 7">
    <name type="scientific">Geodia barretti</name>
    <name type="common">Barrett's horny sponge</name>
    <dbReference type="NCBI Taxonomy" id="519541"/>
    <lineage>
        <taxon>Eukaryota</taxon>
        <taxon>Metazoa</taxon>
        <taxon>Porifera</taxon>
        <taxon>Demospongiae</taxon>
        <taxon>Heteroscleromorpha</taxon>
        <taxon>Tetractinellida</taxon>
        <taxon>Astrophorina</taxon>
        <taxon>Geodiidae</taxon>
        <taxon>Geodia</taxon>
    </lineage>
</organism>
<evidence type="ECO:0000256" key="2">
    <source>
        <dbReference type="ARBA" id="ARBA00023069"/>
    </source>
</evidence>
<name>A0AA35X7M8_GEOBA</name>
<dbReference type="AlphaFoldDB" id="A0AA35X7M8"/>
<keyword evidence="3" id="KW-0966">Cell projection</keyword>
<gene>
    <name evidence="6" type="ORF">GBAR_LOCUS22633</name>
</gene>
<feature type="region of interest" description="Disordered" evidence="5">
    <location>
        <begin position="1"/>
        <end position="31"/>
    </location>
</feature>
<evidence type="ECO:0000256" key="4">
    <source>
        <dbReference type="SAM" id="Coils"/>
    </source>
</evidence>
<sequence>MELGAVRSRRTRELTGPTPHSVAIRGRPPPTLPKEHLILERRKQEELREEANAVVTYNKQFDLKTSWERSTDKKIERNTVQRRVKELLQHRDYSLQERRDKLRDLLQREEKQYITELASKKETVLERQARMRERAKQLRDKREAERIALVENKLEQRWRGQCEELRAVLTKRHQDEVCLDRAAQLRMKQEAKQREQEEEQIYARLWEEDQAAKCKREEIEAAMQIERNREMLKVLTLQMAAVEKQKEEMRELKEKEAQLLVI</sequence>
<keyword evidence="2" id="KW-0969">Cilium</keyword>
<dbReference type="PANTHER" id="PTHR31183:SF1">
    <property type="entry name" value="CILIA- AND FLAGELLA-ASSOCIATED PROTEIN 53"/>
    <property type="match status" value="1"/>
</dbReference>
<feature type="coiled-coil region" evidence="4">
    <location>
        <begin position="225"/>
        <end position="262"/>
    </location>
</feature>
<dbReference type="InterPro" id="IPR043596">
    <property type="entry name" value="CFAP53/TCHP"/>
</dbReference>
<evidence type="ECO:0000256" key="1">
    <source>
        <dbReference type="ARBA" id="ARBA00004138"/>
    </source>
</evidence>
<dbReference type="Proteomes" id="UP001174909">
    <property type="component" value="Unassembled WGS sequence"/>
</dbReference>
<proteinExistence type="predicted"/>
<keyword evidence="4" id="KW-0175">Coiled coil</keyword>
<evidence type="ECO:0000313" key="7">
    <source>
        <dbReference type="Proteomes" id="UP001174909"/>
    </source>
</evidence>
<reference evidence="6" key="1">
    <citation type="submission" date="2023-03" db="EMBL/GenBank/DDBJ databases">
        <authorList>
            <person name="Steffen K."/>
            <person name="Cardenas P."/>
        </authorList>
    </citation>
    <scope>NUCLEOTIDE SEQUENCE</scope>
</reference>
<evidence type="ECO:0000256" key="5">
    <source>
        <dbReference type="SAM" id="MobiDB-lite"/>
    </source>
</evidence>
<keyword evidence="7" id="KW-1185">Reference proteome</keyword>
<evidence type="ECO:0000256" key="3">
    <source>
        <dbReference type="ARBA" id="ARBA00023273"/>
    </source>
</evidence>
<keyword evidence="6" id="KW-0282">Flagellum</keyword>
<protein>
    <submittedName>
        <fullName evidence="6">Cilia- and flagella-associated protein 53</fullName>
    </submittedName>
</protein>
<dbReference type="EMBL" id="CASHTH010003124">
    <property type="protein sequence ID" value="CAI8040662.1"/>
    <property type="molecule type" value="Genomic_DNA"/>
</dbReference>
<dbReference type="PANTHER" id="PTHR31183">
    <property type="entry name" value="TRICHOPLEIN KERATIN FILAMENT-BINDING PROTEIN FAMILY MEMBER"/>
    <property type="match status" value="1"/>
</dbReference>
<comment type="subcellular location">
    <subcellularLocation>
        <location evidence="1">Cell projection</location>
        <location evidence="1">Cilium</location>
    </subcellularLocation>
</comment>
<comment type="caution">
    <text evidence="6">The sequence shown here is derived from an EMBL/GenBank/DDBJ whole genome shotgun (WGS) entry which is preliminary data.</text>
</comment>